<organism evidence="1 2">
    <name type="scientific">Papaver atlanticum</name>
    <dbReference type="NCBI Taxonomy" id="357466"/>
    <lineage>
        <taxon>Eukaryota</taxon>
        <taxon>Viridiplantae</taxon>
        <taxon>Streptophyta</taxon>
        <taxon>Embryophyta</taxon>
        <taxon>Tracheophyta</taxon>
        <taxon>Spermatophyta</taxon>
        <taxon>Magnoliopsida</taxon>
        <taxon>Ranunculales</taxon>
        <taxon>Papaveraceae</taxon>
        <taxon>Papaveroideae</taxon>
        <taxon>Papaver</taxon>
    </lineage>
</organism>
<sequence length="75" mass="8739">MDIHRYFGLLKIIRYFPITTLEVEATRKPSTQWIGETSLDPKLKCHAYSYVGLCSNFSFLQLKSYSRKAMAKFQA</sequence>
<dbReference type="AlphaFoldDB" id="A0AAD4XVX4"/>
<dbReference type="Proteomes" id="UP001202328">
    <property type="component" value="Unassembled WGS sequence"/>
</dbReference>
<accession>A0AAD4XVX4</accession>
<evidence type="ECO:0000313" key="2">
    <source>
        <dbReference type="Proteomes" id="UP001202328"/>
    </source>
</evidence>
<keyword evidence="2" id="KW-1185">Reference proteome</keyword>
<name>A0AAD4XVX4_9MAGN</name>
<protein>
    <submittedName>
        <fullName evidence="1">Uncharacterized protein</fullName>
    </submittedName>
</protein>
<proteinExistence type="predicted"/>
<gene>
    <name evidence="1" type="ORF">MKW98_005832</name>
</gene>
<reference evidence="1" key="1">
    <citation type="submission" date="2022-04" db="EMBL/GenBank/DDBJ databases">
        <title>A functionally conserved STORR gene fusion in Papaver species that diverged 16.8 million years ago.</title>
        <authorList>
            <person name="Catania T."/>
        </authorList>
    </citation>
    <scope>NUCLEOTIDE SEQUENCE</scope>
    <source>
        <strain evidence="1">S-188037</strain>
    </source>
</reference>
<dbReference type="EMBL" id="JAJJMB010002292">
    <property type="protein sequence ID" value="KAI3952137.1"/>
    <property type="molecule type" value="Genomic_DNA"/>
</dbReference>
<comment type="caution">
    <text evidence="1">The sequence shown here is derived from an EMBL/GenBank/DDBJ whole genome shotgun (WGS) entry which is preliminary data.</text>
</comment>
<evidence type="ECO:0000313" key="1">
    <source>
        <dbReference type="EMBL" id="KAI3952137.1"/>
    </source>
</evidence>